<name>A0A6J6LAW3_9ZZZZ</name>
<proteinExistence type="predicted"/>
<protein>
    <submittedName>
        <fullName evidence="1">Unannotated protein</fullName>
    </submittedName>
</protein>
<organism evidence="1">
    <name type="scientific">freshwater metagenome</name>
    <dbReference type="NCBI Taxonomy" id="449393"/>
    <lineage>
        <taxon>unclassified sequences</taxon>
        <taxon>metagenomes</taxon>
        <taxon>ecological metagenomes</taxon>
    </lineage>
</organism>
<reference evidence="1" key="1">
    <citation type="submission" date="2020-05" db="EMBL/GenBank/DDBJ databases">
        <authorList>
            <person name="Chiriac C."/>
            <person name="Salcher M."/>
            <person name="Ghai R."/>
            <person name="Kavagutti S V."/>
        </authorList>
    </citation>
    <scope>NUCLEOTIDE SEQUENCE</scope>
</reference>
<dbReference type="AlphaFoldDB" id="A0A6J6LAW3"/>
<gene>
    <name evidence="1" type="ORF">UFOPK2245_01060</name>
</gene>
<dbReference type="EMBL" id="CAEZWK010000051">
    <property type="protein sequence ID" value="CAB4658742.1"/>
    <property type="molecule type" value="Genomic_DNA"/>
</dbReference>
<sequence>MTHSYATRAWAMHHMSKDFFGLQTISRSACVKPRTIQSWFRQETQRADFTLRMPREYERSMGIILLNLFPERIETIALLTHTNIRALLQWRLENRKDPLSSDLRHRTFEAVIKLKPLVNKAIKKHGVDKFFNNKLLWPDPNLIYERTWRELDLLLIKDLYELFDWRYSMDNDGGLSRDKKLKPKTMIGPHFMRYTEITSEGQHFPLESFRYVRKTGHMLGWYNIEAVKNAKIADELLPPDWGIRDKVVPFRAKKEAKLLDEIYEKEQKPLVYVLKFAAG</sequence>
<evidence type="ECO:0000313" key="1">
    <source>
        <dbReference type="EMBL" id="CAB4658742.1"/>
    </source>
</evidence>
<accession>A0A6J6LAW3</accession>